<sequence length="512" mass="57713">MESLFSAIMSDLMSRALSMVIERYTRSKAEETEHKLQRLQRVLLRINATVEEAEGRHITNKAMLRQLDMLRQGMYSGHYMLDAFRYRGHGHGGGDNEVSGSRGVALSQFSSAKRLLSFPISSGVKENPQSPVLDAETLKNLEKMLGGLEALMGDMAEFAVFLDGYPRICRQPYSEHLVLEKVMFGRQMEKETVINFLLRPEALGDGNPGVLPIVGRPWVGKSTLVEHVCLDERVRGYFSSIVFFYGDDLDADNMAALGRSGVIKNQDLTASSRGRRRSLVVIELTGDMEEETWRNLYCSAAKSIGHGGKIIITSRSEKIAALGTTQALRLKFLPQEAYWYFFKVLAFGSANPDDQPKLASLCMEIAAWLWLHGTFFGANIVGSLLRAYQNVRCWRRVLQCFRDYTSKHILTFGKDPRDLLESGHPVYAWNIARSQNVVVIYNIYQKRTTLQNGVPKLTAQDIIKGRSTHQGKFRVVTWSSSIPPYYTYLASCESRTDECSAISKKRSRQSSV</sequence>
<keyword evidence="3" id="KW-0677">Repeat</keyword>
<dbReference type="GO" id="GO:0000166">
    <property type="term" value="F:nucleotide binding"/>
    <property type="evidence" value="ECO:0007669"/>
    <property type="project" value="UniProtKB-KW"/>
</dbReference>
<evidence type="ECO:0000256" key="3">
    <source>
        <dbReference type="ARBA" id="ARBA00022737"/>
    </source>
</evidence>
<keyword evidence="10" id="KW-1185">Reference proteome</keyword>
<dbReference type="PANTHER" id="PTHR33377:SF60">
    <property type="entry name" value="NB-ARC DOMAIN-CONTAINING PROTEIN"/>
    <property type="match status" value="1"/>
</dbReference>
<dbReference type="SUPFAM" id="SSF52540">
    <property type="entry name" value="P-loop containing nucleoside triphosphate hydrolases"/>
    <property type="match status" value="1"/>
</dbReference>
<reference evidence="10" key="1">
    <citation type="submission" date="2024-06" db="EMBL/GenBank/DDBJ databases">
        <authorList>
            <person name="Ryan C."/>
        </authorList>
    </citation>
    <scope>NUCLEOTIDE SEQUENCE [LARGE SCALE GENOMIC DNA]</scope>
</reference>
<evidence type="ECO:0000313" key="9">
    <source>
        <dbReference type="EMBL" id="CAL4947691.1"/>
    </source>
</evidence>
<dbReference type="Pfam" id="PF18052">
    <property type="entry name" value="Rx_N"/>
    <property type="match status" value="1"/>
</dbReference>
<feature type="coiled-coil region" evidence="6">
    <location>
        <begin position="29"/>
        <end position="56"/>
    </location>
</feature>
<evidence type="ECO:0000256" key="2">
    <source>
        <dbReference type="ARBA" id="ARBA00022614"/>
    </source>
</evidence>
<dbReference type="InterPro" id="IPR041118">
    <property type="entry name" value="Rx_N"/>
</dbReference>
<reference evidence="9 10" key="2">
    <citation type="submission" date="2024-10" db="EMBL/GenBank/DDBJ databases">
        <authorList>
            <person name="Ryan C."/>
        </authorList>
    </citation>
    <scope>NUCLEOTIDE SEQUENCE [LARGE SCALE GENOMIC DNA]</scope>
</reference>
<evidence type="ECO:0000259" key="8">
    <source>
        <dbReference type="Pfam" id="PF18052"/>
    </source>
</evidence>
<feature type="domain" description="Disease resistance N-terminal" evidence="8">
    <location>
        <begin position="8"/>
        <end position="92"/>
    </location>
</feature>
<proteinExistence type="inferred from homology"/>
<evidence type="ECO:0000256" key="1">
    <source>
        <dbReference type="ARBA" id="ARBA00008894"/>
    </source>
</evidence>
<dbReference type="PANTHER" id="PTHR33377">
    <property type="entry name" value="OS10G0134700 PROTEIN-RELATED"/>
    <property type="match status" value="1"/>
</dbReference>
<keyword evidence="6" id="KW-0175">Coiled coil</keyword>
<keyword evidence="2" id="KW-0433">Leucine-rich repeat</keyword>
<dbReference type="EMBL" id="OZ075127">
    <property type="protein sequence ID" value="CAL4947691.1"/>
    <property type="molecule type" value="Genomic_DNA"/>
</dbReference>
<dbReference type="GO" id="GO:0006952">
    <property type="term" value="P:defense response"/>
    <property type="evidence" value="ECO:0007669"/>
    <property type="project" value="UniProtKB-KW"/>
</dbReference>
<feature type="transmembrane region" description="Helical" evidence="7">
    <location>
        <begin position="365"/>
        <end position="388"/>
    </location>
</feature>
<keyword evidence="4" id="KW-0547">Nucleotide-binding</keyword>
<dbReference type="AlphaFoldDB" id="A0ABC8YT00"/>
<organism evidence="9 10">
    <name type="scientific">Urochloa decumbens</name>
    <dbReference type="NCBI Taxonomy" id="240449"/>
    <lineage>
        <taxon>Eukaryota</taxon>
        <taxon>Viridiplantae</taxon>
        <taxon>Streptophyta</taxon>
        <taxon>Embryophyta</taxon>
        <taxon>Tracheophyta</taxon>
        <taxon>Spermatophyta</taxon>
        <taxon>Magnoliopsida</taxon>
        <taxon>Liliopsida</taxon>
        <taxon>Poales</taxon>
        <taxon>Poaceae</taxon>
        <taxon>PACMAD clade</taxon>
        <taxon>Panicoideae</taxon>
        <taxon>Panicodae</taxon>
        <taxon>Paniceae</taxon>
        <taxon>Melinidinae</taxon>
        <taxon>Urochloa</taxon>
    </lineage>
</organism>
<keyword evidence="7" id="KW-0472">Membrane</keyword>
<comment type="similarity">
    <text evidence="1">Belongs to the disease resistance NB-LRR family.</text>
</comment>
<keyword evidence="7" id="KW-1133">Transmembrane helix</keyword>
<keyword evidence="5" id="KW-0611">Plant defense</keyword>
<evidence type="ECO:0000256" key="4">
    <source>
        <dbReference type="ARBA" id="ARBA00022741"/>
    </source>
</evidence>
<evidence type="ECO:0000256" key="7">
    <source>
        <dbReference type="SAM" id="Phobius"/>
    </source>
</evidence>
<protein>
    <recommendedName>
        <fullName evidence="8">Disease resistance N-terminal domain-containing protein</fullName>
    </recommendedName>
</protein>
<evidence type="ECO:0000256" key="5">
    <source>
        <dbReference type="ARBA" id="ARBA00022821"/>
    </source>
</evidence>
<gene>
    <name evidence="9" type="ORF">URODEC1_LOCUS36937</name>
</gene>
<name>A0ABC8YT00_9POAL</name>
<accession>A0ABC8YT00</accession>
<evidence type="ECO:0000313" key="10">
    <source>
        <dbReference type="Proteomes" id="UP001497457"/>
    </source>
</evidence>
<keyword evidence="7" id="KW-0812">Transmembrane</keyword>
<dbReference type="InterPro" id="IPR027417">
    <property type="entry name" value="P-loop_NTPase"/>
</dbReference>
<dbReference type="Proteomes" id="UP001497457">
    <property type="component" value="Chromosome 17b"/>
</dbReference>
<evidence type="ECO:0000256" key="6">
    <source>
        <dbReference type="SAM" id="Coils"/>
    </source>
</evidence>
<dbReference type="Gene3D" id="3.40.50.300">
    <property type="entry name" value="P-loop containing nucleotide triphosphate hydrolases"/>
    <property type="match status" value="1"/>
</dbReference>